<evidence type="ECO:0000313" key="3">
    <source>
        <dbReference type="Proteomes" id="UP001469365"/>
    </source>
</evidence>
<protein>
    <recommendedName>
        <fullName evidence="4">SLH domain-containing protein</fullName>
    </recommendedName>
</protein>
<keyword evidence="3" id="KW-1185">Reference proteome</keyword>
<comment type="caution">
    <text evidence="2">The sequence shown here is derived from an EMBL/GenBank/DDBJ whole genome shotgun (WGS) entry which is preliminary data.</text>
</comment>
<organism evidence="2 3">
    <name type="scientific">Paenibacillus filicis</name>
    <dbReference type="NCBI Taxonomy" id="669464"/>
    <lineage>
        <taxon>Bacteria</taxon>
        <taxon>Bacillati</taxon>
        <taxon>Bacillota</taxon>
        <taxon>Bacilli</taxon>
        <taxon>Bacillales</taxon>
        <taxon>Paenibacillaceae</taxon>
        <taxon>Paenibacillus</taxon>
    </lineage>
</organism>
<keyword evidence="1" id="KW-0732">Signal</keyword>
<evidence type="ECO:0000256" key="1">
    <source>
        <dbReference type="SAM" id="SignalP"/>
    </source>
</evidence>
<reference evidence="2 3" key="1">
    <citation type="submission" date="2024-04" db="EMBL/GenBank/DDBJ databases">
        <title>draft genome sequnece of Paenibacillus filicis.</title>
        <authorList>
            <person name="Kim D.-U."/>
        </authorList>
    </citation>
    <scope>NUCLEOTIDE SEQUENCE [LARGE SCALE GENOMIC DNA]</scope>
    <source>
        <strain evidence="2 3">KACC14197</strain>
    </source>
</reference>
<evidence type="ECO:0008006" key="4">
    <source>
        <dbReference type="Google" id="ProtNLM"/>
    </source>
</evidence>
<feature type="signal peptide" evidence="1">
    <location>
        <begin position="1"/>
        <end position="40"/>
    </location>
</feature>
<feature type="chain" id="PRO_5046750399" description="SLH domain-containing protein" evidence="1">
    <location>
        <begin position="41"/>
        <end position="477"/>
    </location>
</feature>
<gene>
    <name evidence="2" type="ORF">WMW72_21225</name>
</gene>
<dbReference type="EMBL" id="JBBPCC010000014">
    <property type="protein sequence ID" value="MEK8130434.1"/>
    <property type="molecule type" value="Genomic_DNA"/>
</dbReference>
<proteinExistence type="predicted"/>
<dbReference type="RefSeq" id="WP_341417572.1">
    <property type="nucleotide sequence ID" value="NZ_JBBPCC010000014.1"/>
</dbReference>
<sequence>MSFLPVSKRQEAARKPAGWKVLTLTALLLATSSTGLSAYAQDQTTATYAPVTTLTLTQSSSVDAISAGQYLQDRFGLKLAASPSKGEFVSAVAKLIQAAPAKSDKALENPFSDIATDNALYQPALALQEQGILSSGTLQAESALTRGTAVYITLKAAGLKELAYTYPEAKVKEAVSKLGITDISGLTLQAAQELAAAVDAGLVAPQAAFNPSAPATSEFAEGLLDRLLSVRGESKRYIGSVNDADIFAKVHAAFDTHNLIQVPELQEIVDQAVKQGLVTGYNLKDDRYTAHFDESRALTYGHSDLKHAIQLIGLLRSEKLNAKVQLEPKTSAFLYLKEWGEPHQSDDYKVVQIENGNYIAYAKEFDLAFEFDTVEQKDKFNGVIEAYAKKDSENQPGLIASSWWQPLYYSLRKEAGYVEIANNRIDQGHYYAQTFSLTEKTAEIGEGLKKIKPGTEVKSYHFWVDKPFYNYLNGESK</sequence>
<name>A0ABU9DNI7_9BACL</name>
<evidence type="ECO:0000313" key="2">
    <source>
        <dbReference type="EMBL" id="MEK8130434.1"/>
    </source>
</evidence>
<dbReference type="Proteomes" id="UP001469365">
    <property type="component" value="Unassembled WGS sequence"/>
</dbReference>
<accession>A0ABU9DNI7</accession>